<keyword evidence="4" id="KW-1185">Reference proteome</keyword>
<sequence length="198" mass="21258">MKAKIVAVVAMCSVAAAWWSFSFTSEGDAQKQATDSATSNAPTASNATQANKGSVLNSQVGAVENQAGRPGVKSTDFDASIAGIDANKNGIRDDVEHYIEKTYPDPAQRAAMMQYAKAQQNFILTATTPEKAQIAAQELWRSFACARSQLGRASWLDATKDVLAMYLNTRERLNAQARAQDNLAGQIVDSYSGDKPCD</sequence>
<name>A0ABN9JM98_9RALS</name>
<evidence type="ECO:0000313" key="4">
    <source>
        <dbReference type="Proteomes" id="UP001189757"/>
    </source>
</evidence>
<feature type="chain" id="PRO_5046810936" evidence="2">
    <location>
        <begin position="23"/>
        <end position="198"/>
    </location>
</feature>
<gene>
    <name evidence="3" type="ORF">LMG18101_01891</name>
</gene>
<evidence type="ECO:0000313" key="3">
    <source>
        <dbReference type="EMBL" id="CAJ0813398.1"/>
    </source>
</evidence>
<feature type="compositionally biased region" description="Low complexity" evidence="1">
    <location>
        <begin position="33"/>
        <end position="51"/>
    </location>
</feature>
<comment type="caution">
    <text evidence="3">The sequence shown here is derived from an EMBL/GenBank/DDBJ whole genome shotgun (WGS) entry which is preliminary data.</text>
</comment>
<dbReference type="Proteomes" id="UP001189757">
    <property type="component" value="Unassembled WGS sequence"/>
</dbReference>
<protein>
    <submittedName>
        <fullName evidence="3">Uncharacterized protein</fullName>
    </submittedName>
</protein>
<keyword evidence="2" id="KW-0732">Signal</keyword>
<evidence type="ECO:0000256" key="1">
    <source>
        <dbReference type="SAM" id="MobiDB-lite"/>
    </source>
</evidence>
<proteinExistence type="predicted"/>
<dbReference type="EMBL" id="CATZLL010000005">
    <property type="protein sequence ID" value="CAJ0813398.1"/>
    <property type="molecule type" value="Genomic_DNA"/>
</dbReference>
<reference evidence="3 4" key="1">
    <citation type="submission" date="2023-07" db="EMBL/GenBank/DDBJ databases">
        <authorList>
            <person name="Peeters C."/>
        </authorList>
    </citation>
    <scope>NUCLEOTIDE SEQUENCE [LARGE SCALE GENOMIC DNA]</scope>
    <source>
        <strain evidence="3 4">LMG 18101</strain>
    </source>
</reference>
<organism evidence="3 4">
    <name type="scientific">Ralstonia flaminis</name>
    <dbReference type="NCBI Taxonomy" id="3058597"/>
    <lineage>
        <taxon>Bacteria</taxon>
        <taxon>Pseudomonadati</taxon>
        <taxon>Pseudomonadota</taxon>
        <taxon>Betaproteobacteria</taxon>
        <taxon>Burkholderiales</taxon>
        <taxon>Burkholderiaceae</taxon>
        <taxon>Ralstonia</taxon>
    </lineage>
</organism>
<dbReference type="RefSeq" id="WP_316680898.1">
    <property type="nucleotide sequence ID" value="NZ_CATZLL010000005.1"/>
</dbReference>
<accession>A0ABN9JM98</accession>
<feature type="region of interest" description="Disordered" evidence="1">
    <location>
        <begin position="33"/>
        <end position="52"/>
    </location>
</feature>
<evidence type="ECO:0000256" key="2">
    <source>
        <dbReference type="SAM" id="SignalP"/>
    </source>
</evidence>
<feature type="signal peptide" evidence="2">
    <location>
        <begin position="1"/>
        <end position="22"/>
    </location>
</feature>